<evidence type="ECO:0000256" key="6">
    <source>
        <dbReference type="PIRNR" id="PIRNR002111"/>
    </source>
</evidence>
<proteinExistence type="inferred from homology"/>
<evidence type="ECO:0000259" key="7">
    <source>
        <dbReference type="PROSITE" id="PS50126"/>
    </source>
</evidence>
<evidence type="ECO:0000256" key="5">
    <source>
        <dbReference type="ARBA" id="ARBA00023274"/>
    </source>
</evidence>
<feature type="domain" description="S1 motif" evidence="7">
    <location>
        <begin position="49"/>
        <end position="112"/>
    </location>
</feature>
<dbReference type="PANTHER" id="PTHR10724:SF7">
    <property type="entry name" value="SMALL RIBOSOMAL SUBUNIT PROTEIN BS1C"/>
    <property type="match status" value="1"/>
</dbReference>
<dbReference type="SMART" id="SM00316">
    <property type="entry name" value="S1"/>
    <property type="match status" value="6"/>
</dbReference>
<name>A0ABY5IQD3_9FLAO</name>
<keyword evidence="4 6" id="KW-0689">Ribosomal protein</keyword>
<dbReference type="Proteomes" id="UP001059844">
    <property type="component" value="Chromosome"/>
</dbReference>
<dbReference type="Pfam" id="PF00575">
    <property type="entry name" value="S1"/>
    <property type="match status" value="6"/>
</dbReference>
<dbReference type="InterPro" id="IPR000110">
    <property type="entry name" value="Ribosomal_bS1"/>
</dbReference>
<reference evidence="8" key="1">
    <citation type="submission" date="2022-07" db="EMBL/GenBank/DDBJ databases">
        <title>Isolation, identification, and degradation of a PFOSA degrading strain from sewage treatment plant.</title>
        <authorList>
            <person name="Zhang L."/>
            <person name="Huo Y."/>
        </authorList>
    </citation>
    <scope>NUCLEOTIDE SEQUENCE</scope>
    <source>
        <strain evidence="8">C1</strain>
    </source>
</reference>
<dbReference type="InterPro" id="IPR035104">
    <property type="entry name" value="Ribosomal_protein_S1-like"/>
</dbReference>
<feature type="domain" description="S1 motif" evidence="7">
    <location>
        <begin position="476"/>
        <end position="541"/>
    </location>
</feature>
<dbReference type="CDD" id="cd04465">
    <property type="entry name" value="S1_RPS1_repeat_ec2_hs2"/>
    <property type="match status" value="1"/>
</dbReference>
<evidence type="ECO:0000313" key="9">
    <source>
        <dbReference type="Proteomes" id="UP001059844"/>
    </source>
</evidence>
<organism evidence="8 9">
    <name type="scientific">Flavobacterium cerinum</name>
    <dbReference type="NCBI Taxonomy" id="2502784"/>
    <lineage>
        <taxon>Bacteria</taxon>
        <taxon>Pseudomonadati</taxon>
        <taxon>Bacteroidota</taxon>
        <taxon>Flavobacteriia</taxon>
        <taxon>Flavobacteriales</taxon>
        <taxon>Flavobacteriaceae</taxon>
        <taxon>Flavobacterium</taxon>
    </lineage>
</organism>
<keyword evidence="5 6" id="KW-0687">Ribonucleoprotein</keyword>
<dbReference type="SUPFAM" id="SSF50249">
    <property type="entry name" value="Nucleic acid-binding proteins"/>
    <property type="match status" value="6"/>
</dbReference>
<feature type="domain" description="S1 motif" evidence="7">
    <location>
        <begin position="302"/>
        <end position="372"/>
    </location>
</feature>
<evidence type="ECO:0000256" key="2">
    <source>
        <dbReference type="ARBA" id="ARBA00022737"/>
    </source>
</evidence>
<evidence type="ECO:0000256" key="3">
    <source>
        <dbReference type="ARBA" id="ARBA00022884"/>
    </source>
</evidence>
<dbReference type="PIRSF" id="PIRSF002111">
    <property type="entry name" value="RpsA"/>
    <property type="match status" value="1"/>
</dbReference>
<keyword evidence="9" id="KW-1185">Reference proteome</keyword>
<comment type="similarity">
    <text evidence="1 6">Belongs to the bacterial ribosomal protein bS1 family.</text>
</comment>
<feature type="domain" description="S1 motif" evidence="7">
    <location>
        <begin position="217"/>
        <end position="285"/>
    </location>
</feature>
<dbReference type="PROSITE" id="PS50126">
    <property type="entry name" value="S1"/>
    <property type="match status" value="6"/>
</dbReference>
<dbReference type="InterPro" id="IPR050437">
    <property type="entry name" value="Ribos_protein_bS1-like"/>
</dbReference>
<keyword evidence="2" id="KW-0677">Repeat</keyword>
<keyword evidence="3 6" id="KW-0694">RNA-binding</keyword>
<feature type="domain" description="S1 motif" evidence="7">
    <location>
        <begin position="389"/>
        <end position="459"/>
    </location>
</feature>
<protein>
    <recommendedName>
        <fullName evidence="6">30S ribosomal protein S1</fullName>
    </recommendedName>
</protein>
<sequence>MSEQTKTQDEFLANFNWHNFEEGIDAVDEKNLQEFEDLVAKTFISTDAEEVVEGVVVRITERDAIVDINAKSEGVISLNEFRYNPNLKVGDKVEVLIDVREDKSGQLVLSHKKARTIKAWDRVIAANESGEIVNGFVKCRTKGGMIVDVFGIEAFLPGSQIDVKPIRDYDQYVNKTMEFKVVKINHEFKNVVVSHKALIEADIEVQKKEIIGQLEKGQVLEGVVKNITSYGVFIDLGGVDGLIHITDLSWSRINHPSEVLELDQKLNVVILDFDDEKTRIQLGLKQLNAHPWDALDANLQVGDKVKGKVVVIADYGAFIEVAEGVEGLIHVSEMSWSTHLRSAQDFVKVGDEVEAVILTLDREDRKMSLGIKQLSQDPWTDITSKYPVGSKHTGIVRNFTNFGIFVELEEGIDGLVYISDLSWTKKIKHPSEFVNVGDKLDVVVLELDVEGRKLSLGHKQTTANPWDQYEDAFAVGTIHNGTISEIVDKGATVEFGDDIVAFIPTRHLEKEDGKKLKKGDTADFKVIEFNKEFKRVVASHTAIFREEEEKNVKAAEANVTSTNNAEKTTLGDIDALAELKAKMEKGE</sequence>
<dbReference type="NCBIfam" id="NF004953">
    <property type="entry name" value="PRK06299.1-3"/>
    <property type="match status" value="1"/>
</dbReference>
<dbReference type="PRINTS" id="PR00681">
    <property type="entry name" value="RIBOSOMALS1"/>
</dbReference>
<dbReference type="InterPro" id="IPR012340">
    <property type="entry name" value="NA-bd_OB-fold"/>
</dbReference>
<dbReference type="InterPro" id="IPR003029">
    <property type="entry name" value="S1_domain"/>
</dbReference>
<evidence type="ECO:0000256" key="1">
    <source>
        <dbReference type="ARBA" id="ARBA00006767"/>
    </source>
</evidence>
<gene>
    <name evidence="8" type="primary">rpsA</name>
    <name evidence="8" type="ORF">NOX80_14660</name>
</gene>
<dbReference type="Gene3D" id="2.40.50.140">
    <property type="entry name" value="Nucleic acid-binding proteins"/>
    <property type="match status" value="6"/>
</dbReference>
<dbReference type="RefSeq" id="WP_256550549.1">
    <property type="nucleotide sequence ID" value="NZ_CP101751.1"/>
</dbReference>
<evidence type="ECO:0000313" key="8">
    <source>
        <dbReference type="EMBL" id="UUC44864.1"/>
    </source>
</evidence>
<dbReference type="GO" id="GO:0005840">
    <property type="term" value="C:ribosome"/>
    <property type="evidence" value="ECO:0007669"/>
    <property type="project" value="UniProtKB-KW"/>
</dbReference>
<evidence type="ECO:0000256" key="4">
    <source>
        <dbReference type="ARBA" id="ARBA00022980"/>
    </source>
</evidence>
<comment type="function">
    <text evidence="6">Binds mRNA; thus facilitating recognition of the initiation point. It is needed to translate mRNA with a short Shine-Dalgarno (SD) purine-rich sequence.</text>
</comment>
<dbReference type="CDD" id="cd05688">
    <property type="entry name" value="S1_RPS1_repeat_ec3"/>
    <property type="match status" value="1"/>
</dbReference>
<dbReference type="PANTHER" id="PTHR10724">
    <property type="entry name" value="30S RIBOSOMAL PROTEIN S1"/>
    <property type="match status" value="1"/>
</dbReference>
<accession>A0ABY5IQD3</accession>
<dbReference type="EMBL" id="CP101751">
    <property type="protein sequence ID" value="UUC44864.1"/>
    <property type="molecule type" value="Genomic_DNA"/>
</dbReference>
<feature type="domain" description="S1 motif" evidence="7">
    <location>
        <begin position="130"/>
        <end position="196"/>
    </location>
</feature>